<protein>
    <submittedName>
        <fullName evidence="1">Uncharacterized protein</fullName>
    </submittedName>
</protein>
<name>W5S4Y7_9VIRU</name>
<dbReference type="RefSeq" id="YP_009001163.1">
    <property type="nucleotide sequence ID" value="NC_023423.1"/>
</dbReference>
<evidence type="ECO:0000313" key="1">
    <source>
        <dbReference type="EMBL" id="AHH01828.1"/>
    </source>
</evidence>
<dbReference type="KEGG" id="vg:18266289"/>
<keyword evidence="2" id="KW-1185">Reference proteome</keyword>
<dbReference type="Proteomes" id="UP000202176">
    <property type="component" value="Segment"/>
</dbReference>
<reference evidence="1 2" key="1">
    <citation type="journal article" date="2014" name="Proc. Natl. Acad. Sci. U.S.A.">
        <title>Thirty-thousand-year-old distant relative of giant icosahedral DNA viruses with a pandoravirus morphology.</title>
        <authorList>
            <person name="Legendre M."/>
            <person name="Bartoli J."/>
            <person name="Shmakova L."/>
            <person name="Jeudy S."/>
            <person name="Labadie K."/>
            <person name="Adrait A."/>
            <person name="Lescot M."/>
            <person name="Poirot O."/>
            <person name="Bertaux L."/>
            <person name="Bruley C."/>
            <person name="Coute Y."/>
            <person name="Rivkina E."/>
            <person name="Abergel C."/>
            <person name="Claverie J.M."/>
        </authorList>
    </citation>
    <scope>NUCLEOTIDE SEQUENCE [LARGE SCALE GENOMIC DNA]</scope>
    <source>
        <strain evidence="1">P1084-T</strain>
    </source>
</reference>
<dbReference type="GeneID" id="18266289"/>
<organism evidence="1 2">
    <name type="scientific">Pithovirus sibericum</name>
    <dbReference type="NCBI Taxonomy" id="1450746"/>
    <lineage>
        <taxon>Viruses</taxon>
        <taxon>Pithoviruses</taxon>
        <taxon>Orthopithovirinae</taxon>
        <taxon>Alphapithovirus</taxon>
        <taxon>Alphapithovirus sibericum</taxon>
    </lineage>
</organism>
<evidence type="ECO:0000313" key="2">
    <source>
        <dbReference type="Proteomes" id="UP000202176"/>
    </source>
</evidence>
<dbReference type="EMBL" id="KF740664">
    <property type="protein sequence ID" value="AHH01828.1"/>
    <property type="molecule type" value="Genomic_DNA"/>
</dbReference>
<gene>
    <name evidence="1" type="ORF">pv_261</name>
</gene>
<accession>W5S4Y7</accession>
<proteinExistence type="predicted"/>
<sequence length="99" mass="11734">MSLKAFCNCEQNEKCFFCHRIFCQGKCPEQEWRFLTSCLHCQAQVCNQWQCIKLHCLKGQRKCLIKFGPISENKIYDYDPNSSTFGEEKIHRQVTISEF</sequence>